<name>A0AAD6UWZ5_9AGAR</name>
<keyword evidence="2" id="KW-1185">Reference proteome</keyword>
<dbReference type="Proteomes" id="UP001219525">
    <property type="component" value="Unassembled WGS sequence"/>
</dbReference>
<evidence type="ECO:0000313" key="2">
    <source>
        <dbReference type="Proteomes" id="UP001219525"/>
    </source>
</evidence>
<sequence length="234" mass="25657">MSCFRGSLTPVHAAECGAAVAAAAAPVALDAPKRVVTTYHSLELACRQCGLGHLGLDDPGAYIGFLLCLEFRRRSLHVDLPAASSLLVRIVLPAVEFERAFVECLLPPIFVDSSTPVLFLFFVDIGYQVMLPIWALWALTVPVNKRQGVQHPKQTAAEARIQRHVALKEQAKHNKFQGPVDAKPRDTYFHGEGGISDPNGTAADGHMTVDFFDENGTFLTTHHVYKDDSGYFKK</sequence>
<dbReference type="EMBL" id="JARJCW010000081">
    <property type="protein sequence ID" value="KAJ7196861.1"/>
    <property type="molecule type" value="Genomic_DNA"/>
</dbReference>
<comment type="caution">
    <text evidence="1">The sequence shown here is derived from an EMBL/GenBank/DDBJ whole genome shotgun (WGS) entry which is preliminary data.</text>
</comment>
<dbReference type="AlphaFoldDB" id="A0AAD6UWZ5"/>
<organism evidence="1 2">
    <name type="scientific">Mycena pura</name>
    <dbReference type="NCBI Taxonomy" id="153505"/>
    <lineage>
        <taxon>Eukaryota</taxon>
        <taxon>Fungi</taxon>
        <taxon>Dikarya</taxon>
        <taxon>Basidiomycota</taxon>
        <taxon>Agaricomycotina</taxon>
        <taxon>Agaricomycetes</taxon>
        <taxon>Agaricomycetidae</taxon>
        <taxon>Agaricales</taxon>
        <taxon>Marasmiineae</taxon>
        <taxon>Mycenaceae</taxon>
        <taxon>Mycena</taxon>
    </lineage>
</organism>
<accession>A0AAD6UWZ5</accession>
<protein>
    <submittedName>
        <fullName evidence="1">Uncharacterized protein</fullName>
    </submittedName>
</protein>
<gene>
    <name evidence="1" type="ORF">GGX14DRAFT_574671</name>
</gene>
<reference evidence="1" key="1">
    <citation type="submission" date="2023-03" db="EMBL/GenBank/DDBJ databases">
        <title>Massive genome expansion in bonnet fungi (Mycena s.s.) driven by repeated elements and novel gene families across ecological guilds.</title>
        <authorList>
            <consortium name="Lawrence Berkeley National Laboratory"/>
            <person name="Harder C.B."/>
            <person name="Miyauchi S."/>
            <person name="Viragh M."/>
            <person name="Kuo A."/>
            <person name="Thoen E."/>
            <person name="Andreopoulos B."/>
            <person name="Lu D."/>
            <person name="Skrede I."/>
            <person name="Drula E."/>
            <person name="Henrissat B."/>
            <person name="Morin E."/>
            <person name="Kohler A."/>
            <person name="Barry K."/>
            <person name="LaButti K."/>
            <person name="Morin E."/>
            <person name="Salamov A."/>
            <person name="Lipzen A."/>
            <person name="Mereny Z."/>
            <person name="Hegedus B."/>
            <person name="Baldrian P."/>
            <person name="Stursova M."/>
            <person name="Weitz H."/>
            <person name="Taylor A."/>
            <person name="Grigoriev I.V."/>
            <person name="Nagy L.G."/>
            <person name="Martin F."/>
            <person name="Kauserud H."/>
        </authorList>
    </citation>
    <scope>NUCLEOTIDE SEQUENCE</scope>
    <source>
        <strain evidence="1">9144</strain>
    </source>
</reference>
<proteinExistence type="predicted"/>
<evidence type="ECO:0000313" key="1">
    <source>
        <dbReference type="EMBL" id="KAJ7196861.1"/>
    </source>
</evidence>